<dbReference type="GO" id="GO:0043408">
    <property type="term" value="P:regulation of MAPK cascade"/>
    <property type="evidence" value="ECO:0007669"/>
    <property type="project" value="TreeGrafter"/>
</dbReference>
<dbReference type="GO" id="GO:0035556">
    <property type="term" value="P:intracellular signal transduction"/>
    <property type="evidence" value="ECO:0007669"/>
    <property type="project" value="TreeGrafter"/>
</dbReference>
<reference evidence="3 4" key="1">
    <citation type="submission" date="2016-08" db="EMBL/GenBank/DDBJ databases">
        <title>A Parts List for Fungal Cellulosomes Revealed by Comparative Genomics.</title>
        <authorList>
            <consortium name="DOE Joint Genome Institute"/>
            <person name="Haitjema C.H."/>
            <person name="Gilmore S.P."/>
            <person name="Henske J.K."/>
            <person name="Solomon K.V."/>
            <person name="De Groot R."/>
            <person name="Kuo A."/>
            <person name="Mondo S.J."/>
            <person name="Salamov A.A."/>
            <person name="Labutti K."/>
            <person name="Zhao Z."/>
            <person name="Chiniquy J."/>
            <person name="Barry K."/>
            <person name="Brewer H.M."/>
            <person name="Purvine S.O."/>
            <person name="Wright A.T."/>
            <person name="Boxma B."/>
            <person name="Van Alen T."/>
            <person name="Hackstein J.H."/>
            <person name="Baker S.E."/>
            <person name="Grigoriev I.V."/>
            <person name="O'Malley M.A."/>
        </authorList>
    </citation>
    <scope>NUCLEOTIDE SEQUENCE [LARGE SCALE GENOMIC DNA]</scope>
    <source>
        <strain evidence="3 4">G1</strain>
    </source>
</reference>
<evidence type="ECO:0000313" key="4">
    <source>
        <dbReference type="Proteomes" id="UP000193920"/>
    </source>
</evidence>
<dbReference type="GO" id="GO:0004672">
    <property type="term" value="F:protein kinase activity"/>
    <property type="evidence" value="ECO:0007669"/>
    <property type="project" value="InterPro"/>
</dbReference>
<feature type="compositionally biased region" description="Basic and acidic residues" evidence="1">
    <location>
        <begin position="763"/>
        <end position="775"/>
    </location>
</feature>
<feature type="region of interest" description="Disordered" evidence="1">
    <location>
        <begin position="104"/>
        <end position="323"/>
    </location>
</feature>
<feature type="compositionally biased region" description="Polar residues" evidence="1">
    <location>
        <begin position="708"/>
        <end position="718"/>
    </location>
</feature>
<evidence type="ECO:0000259" key="2">
    <source>
        <dbReference type="PROSITE" id="PS50011"/>
    </source>
</evidence>
<comment type="caution">
    <text evidence="3">The sequence shown here is derived from an EMBL/GenBank/DDBJ whole genome shotgun (WGS) entry which is preliminary data.</text>
</comment>
<feature type="compositionally biased region" description="Polar residues" evidence="1">
    <location>
        <begin position="313"/>
        <end position="323"/>
    </location>
</feature>
<dbReference type="InterPro" id="IPR050285">
    <property type="entry name" value="STE20_Ser/Thr_kinase"/>
</dbReference>
<name>A0A1Y2EW98_9FUNG</name>
<dbReference type="InterPro" id="IPR011009">
    <property type="entry name" value="Kinase-like_dom_sf"/>
</dbReference>
<dbReference type="Proteomes" id="UP000193920">
    <property type="component" value="Unassembled WGS sequence"/>
</dbReference>
<proteinExistence type="predicted"/>
<evidence type="ECO:0000313" key="3">
    <source>
        <dbReference type="EMBL" id="ORY75859.1"/>
    </source>
</evidence>
<organism evidence="3 4">
    <name type="scientific">Neocallimastix californiae</name>
    <dbReference type="NCBI Taxonomy" id="1754190"/>
    <lineage>
        <taxon>Eukaryota</taxon>
        <taxon>Fungi</taxon>
        <taxon>Fungi incertae sedis</taxon>
        <taxon>Chytridiomycota</taxon>
        <taxon>Chytridiomycota incertae sedis</taxon>
        <taxon>Neocallimastigomycetes</taxon>
        <taxon>Neocallimastigales</taxon>
        <taxon>Neocallimastigaceae</taxon>
        <taxon>Neocallimastix</taxon>
    </lineage>
</organism>
<feature type="compositionally biased region" description="Polar residues" evidence="1">
    <location>
        <begin position="169"/>
        <end position="191"/>
    </location>
</feature>
<dbReference type="OrthoDB" id="248923at2759"/>
<feature type="domain" description="Protein kinase" evidence="2">
    <location>
        <begin position="911"/>
        <end position="1164"/>
    </location>
</feature>
<feature type="region of interest" description="Disordered" evidence="1">
    <location>
        <begin position="439"/>
        <end position="477"/>
    </location>
</feature>
<gene>
    <name evidence="3" type="ORF">LY90DRAFT_698900</name>
</gene>
<feature type="region of interest" description="Disordered" evidence="1">
    <location>
        <begin position="19"/>
        <end position="52"/>
    </location>
</feature>
<feature type="compositionally biased region" description="Basic residues" evidence="1">
    <location>
        <begin position="134"/>
        <end position="143"/>
    </location>
</feature>
<feature type="region of interest" description="Disordered" evidence="1">
    <location>
        <begin position="754"/>
        <end position="779"/>
    </location>
</feature>
<dbReference type="GO" id="GO:0005524">
    <property type="term" value="F:ATP binding"/>
    <property type="evidence" value="ECO:0007669"/>
    <property type="project" value="InterPro"/>
</dbReference>
<feature type="compositionally biased region" description="Low complexity" evidence="1">
    <location>
        <begin position="837"/>
        <end position="849"/>
    </location>
</feature>
<dbReference type="Pfam" id="PF00069">
    <property type="entry name" value="Pkinase"/>
    <property type="match status" value="1"/>
</dbReference>
<dbReference type="PANTHER" id="PTHR48015:SF16">
    <property type="entry name" value="SERINE_THREONINE-PROTEIN KINASE SULU"/>
    <property type="match status" value="1"/>
</dbReference>
<feature type="compositionally biased region" description="Low complexity" evidence="1">
    <location>
        <begin position="263"/>
        <end position="289"/>
    </location>
</feature>
<feature type="compositionally biased region" description="Basic and acidic residues" evidence="1">
    <location>
        <begin position="439"/>
        <end position="457"/>
    </location>
</feature>
<feature type="compositionally biased region" description="Polar residues" evidence="1">
    <location>
        <begin position="104"/>
        <end position="120"/>
    </location>
</feature>
<feature type="compositionally biased region" description="Basic and acidic residues" evidence="1">
    <location>
        <begin position="234"/>
        <end position="258"/>
    </location>
</feature>
<dbReference type="PANTHER" id="PTHR48015">
    <property type="entry name" value="SERINE/THREONINE-PROTEIN KINASE TAO"/>
    <property type="match status" value="1"/>
</dbReference>
<dbReference type="InterPro" id="IPR000719">
    <property type="entry name" value="Prot_kinase_dom"/>
</dbReference>
<feature type="region of interest" description="Disordered" evidence="1">
    <location>
        <begin position="835"/>
        <end position="855"/>
    </location>
</feature>
<feature type="compositionally biased region" description="Basic and acidic residues" evidence="1">
    <location>
        <begin position="192"/>
        <end position="203"/>
    </location>
</feature>
<feature type="compositionally biased region" description="Polar residues" evidence="1">
    <location>
        <begin position="465"/>
        <end position="475"/>
    </location>
</feature>
<evidence type="ECO:0000256" key="1">
    <source>
        <dbReference type="SAM" id="MobiDB-lite"/>
    </source>
</evidence>
<dbReference type="PROSITE" id="PS50011">
    <property type="entry name" value="PROTEIN_KINASE_DOM"/>
    <property type="match status" value="1"/>
</dbReference>
<dbReference type="Gene3D" id="1.10.510.10">
    <property type="entry name" value="Transferase(Phosphotransferase) domain 1"/>
    <property type="match status" value="1"/>
</dbReference>
<dbReference type="EMBL" id="MCOG01000024">
    <property type="protein sequence ID" value="ORY75859.1"/>
    <property type="molecule type" value="Genomic_DNA"/>
</dbReference>
<feature type="compositionally biased region" description="Low complexity" evidence="1">
    <location>
        <begin position="204"/>
        <end position="231"/>
    </location>
</feature>
<keyword evidence="4" id="KW-1185">Reference proteome</keyword>
<accession>A0A1Y2EW98</accession>
<dbReference type="STRING" id="1754190.A0A1Y2EW98"/>
<dbReference type="SUPFAM" id="SSF56112">
    <property type="entry name" value="Protein kinase-like (PK-like)"/>
    <property type="match status" value="1"/>
</dbReference>
<feature type="region of interest" description="Disordered" evidence="1">
    <location>
        <begin position="707"/>
        <end position="733"/>
    </location>
</feature>
<feature type="compositionally biased region" description="Basic and acidic residues" evidence="1">
    <location>
        <begin position="290"/>
        <end position="309"/>
    </location>
</feature>
<protein>
    <recommendedName>
        <fullName evidence="2">Protein kinase domain-containing protein</fullName>
    </recommendedName>
</protein>
<sequence length="1378" mass="158006">MSTSVLHLENESFVPLEFDNVDDPETGKKNMKKINSKDNLLSKKKSNSQIKQSNNESIALSIEKSLSNIKANNNNNNNNAINNRLDNSNIFDILEGITNSLESITNNKNPSSKSLLVQQRSSSKLNKELEKKNSSIKKSKKPSKKEGEKSGKKNRVYSSNSLNDKELLPSSSHHSIASLNKDSIFKSNPNINEDKKKTNEVDGNRSLINILKNNSNNRSSNYKSSTNSLPSLLKVDDVTEKNKKKEQKTEALDPKKEVEEEPSVVVKMNDNINNDNKSNKSENISNENNENNKIEKNENKIDNKERSNDENSDNANNTSNGPLKINSLNGSINGILDSINNATSLITSQENLNSLRSSSIDKSSSISLNTFINRNMEKEDELLEKAKIKQLRVQEKLENLKEDDNANPFFLLNPELLESSSSEESLPVIEKIKLESNSFAKDKEKESSNESLLSKEKEEEEIKEVTQNPLPTNNYNDRDINIDESEMSETETEISLLPGSKSRLIDDKNSFLELAFNNNLKSSNDTKKENKEDTLLSNDTKDDKPLFEYINIPLDKDIKRAGVNMTYLHKKEKPVVPPKAYSFNDTNKTKVVNPEIFRFGSNMNGNPKKHKKSMEEIKEDLGRRNAPKIQLNSREIPHYPVVYNSKLNRSNGKVRQKSNGSSSNHYIHGKSNKQVKVISPNITEIEDPPIQSKKIRVEKIRKNELDQSEMSLVTTSSSQDEEEENERNIKRKEKPSIFDSLKILSDTESLANLKVNTNKKPKEKSPFEKNREENISTKNRNFIFTRDESSGNDLLAHEQSEKKISKRELEVSNNNLDIFNDANIKYKFGMFNSNQHSNTNSNKNLTNTKPSHDNKDIISKESVASIFKSEENSMDSLLNIKQIEPISSDDPEIFKYGLDMRDAKNDIKDILNNNYKLDKGTFGTIYLGYLNNVKQPIAVKEVKFIEPVEKKAIFREVSRIKKWEHPNLVKYHGCLVKRNIVWLMMDYAPEFSLLKLMNLIGETYTEIETKAVMSTLVNVFSFLHSKNIVHRNLKCSNIFISSDGVLKVGDFVLSEQISKASANKSSTIGIPYWTAPEILRGSIYTNKIDVWSMGITAIEMIEGLPPYADIHPMKAVYRINLLNPSTLKHPEDYSEYLSSFIKECLIKEVEKRPSMKRLRNHYFVADFIDKQEMVVQIFRKKIYKFKDILETVQKENVNNMKKLQKQCLESSKFYINKEKVKEEKREIYCYSKHKNGMKNNRNIISAVPEPQSLTENLSPYSKIINDLQTKAYQMYQQVSPSMQRNLKMLYDKFVYITKFLGKVGFKIAVISLKIFVKSLILLINLIQKGREYSENKLNVYQWVCENIGQPIYQLIYFSIFNNVLKYVRNNSNSNFDLN</sequence>